<name>A0A9D7XIR8_9BACT</name>
<dbReference type="Pfam" id="PF18962">
    <property type="entry name" value="Por_Secre_tail"/>
    <property type="match status" value="1"/>
</dbReference>
<protein>
    <submittedName>
        <fullName evidence="2">T9SS type A sorting domain-containing protein</fullName>
    </submittedName>
</protein>
<dbReference type="Gene3D" id="2.60.40.3080">
    <property type="match status" value="1"/>
</dbReference>
<feature type="domain" description="Secretion system C-terminal sorting" evidence="1">
    <location>
        <begin position="532"/>
        <end position="604"/>
    </location>
</feature>
<organism evidence="2 3">
    <name type="scientific">Candidatus Defluviibacterium haderslevense</name>
    <dbReference type="NCBI Taxonomy" id="2981993"/>
    <lineage>
        <taxon>Bacteria</taxon>
        <taxon>Pseudomonadati</taxon>
        <taxon>Bacteroidota</taxon>
        <taxon>Saprospiria</taxon>
        <taxon>Saprospirales</taxon>
        <taxon>Saprospiraceae</taxon>
        <taxon>Candidatus Defluviibacterium</taxon>
    </lineage>
</organism>
<evidence type="ECO:0000313" key="2">
    <source>
        <dbReference type="EMBL" id="MBK9718963.1"/>
    </source>
</evidence>
<dbReference type="EMBL" id="JADKFW010000014">
    <property type="protein sequence ID" value="MBK9718963.1"/>
    <property type="molecule type" value="Genomic_DNA"/>
</dbReference>
<proteinExistence type="predicted"/>
<evidence type="ECO:0000313" key="3">
    <source>
        <dbReference type="Proteomes" id="UP000808349"/>
    </source>
</evidence>
<reference evidence="2 3" key="1">
    <citation type="submission" date="2020-10" db="EMBL/GenBank/DDBJ databases">
        <title>Connecting structure to function with the recovery of over 1000 high-quality activated sludge metagenome-assembled genomes encoding full-length rRNA genes using long-read sequencing.</title>
        <authorList>
            <person name="Singleton C.M."/>
            <person name="Petriglieri F."/>
            <person name="Kristensen J.M."/>
            <person name="Kirkegaard R.H."/>
            <person name="Michaelsen T.Y."/>
            <person name="Andersen M.H."/>
            <person name="Karst S.M."/>
            <person name="Dueholm M.S."/>
            <person name="Nielsen P.H."/>
            <person name="Albertsen M."/>
        </authorList>
    </citation>
    <scope>NUCLEOTIDE SEQUENCE [LARGE SCALE GENOMIC DNA]</scope>
    <source>
        <strain evidence="2">Ribe_18-Q3-R11-54_BAT3C.373</strain>
    </source>
</reference>
<sequence length="606" mass="65754">MFTKKYGVTFTKGSYLGYVRLPLEGWLWQPPQGNLYFYTNPILIPTIVSGQLDEPVAILGKAIQPMVPYMVLHAPPGDGSSSETAETKTSCREFSTTLETETVHNADVAVKIGIAGSAGLFVTTDFEFSVTFSAKLTAGDLAIKSNANQTCVTMTKGFSTGAMIGLKGSGDVFMGYGTDLDYGIYRIIRQDAKTCLTTLDSGLVYAPSSNARTFFMTEEQLLDDIAYQRSVSARTDTTVKARNLAANQADVWEKILAMNKANKDNPSNSLIKNITFGKGVTITEESGITVVNTNTLDVQNYLEASVGIAALVEVAGSGVSGGYEYTNKHRYGNTTTNSQETQKMVKYTLTDDDAGDKFDVKIVRDPMFGTPVFRLESSTKSSCPYQGGYQRDQPKLKHDGTTNDHITSLKNPIGSSATFKLDICNESNEARSYNLKLNATSNLNGAVVSASGVPLNGNDLGQTYLVPANSCLQDLIVEVKQLSANSPLSYPNLELFLYSECEPDIQSSVFASIYFGNATAVENETNNDLLKVYPNPTSGKLNISFGSDKNIEFINIMDMSGKTILHAPIIDSKSIHEIDLSGLAKGVYVLQVQSNGKRQTKKLILE</sequence>
<dbReference type="Proteomes" id="UP000808349">
    <property type="component" value="Unassembled WGS sequence"/>
</dbReference>
<gene>
    <name evidence="2" type="ORF">IPO85_15910</name>
</gene>
<accession>A0A9D7XIR8</accession>
<comment type="caution">
    <text evidence="2">The sequence shown here is derived from an EMBL/GenBank/DDBJ whole genome shotgun (WGS) entry which is preliminary data.</text>
</comment>
<dbReference type="InterPro" id="IPR026444">
    <property type="entry name" value="Secre_tail"/>
</dbReference>
<evidence type="ECO:0000259" key="1">
    <source>
        <dbReference type="Pfam" id="PF18962"/>
    </source>
</evidence>
<dbReference type="NCBIfam" id="TIGR04183">
    <property type="entry name" value="Por_Secre_tail"/>
    <property type="match status" value="1"/>
</dbReference>
<dbReference type="AlphaFoldDB" id="A0A9D7XIR8"/>